<sequence length="1164" mass="129658">MGRASPSLPPRDSNAAYIKIDDDDVDELAHDSIPCSSPYFTQPTQLINRATQPTQIVNRTTLGAPSSPLVPSSPSTAIEVPASSPFQSKSQAKPSSMLDKKPGVASKVGSLMAPAGTSYRPPARVQAPQKPNKPAGYKDYLDISDDDLLADYKNRDSSDDEKPPRGDIRPSSFVKKDNSLLSSKSAVLKSLETDISLNDIRDIRLRHLTRQVYGIVRDAVPGITIQACKAALQKDLSWQVSKAVDRLTGRPTKTLSSKPTSASDDRPNATGTKPSDKNDPASIASKKEPTDSQKSLHPFFKKTMSDANFTNSAKSINSQASTQQSLSQGSNNPIMASKPAPAPRKRLVQKRRASPTPPEIFSLTSSATSSITTPDESAKGSPTNRTHSPPPDAKTQPRRGRLMRGRKQRTPSPVTISSDSDSAPEMPPAKSRGARLQKRQAEAEAEPRQQKKAKIELLVESDSYEAEEDVEDDDEEGSTKVLEYLNTCTVEALGRMIGSVVDAKLMVSKRPFKSISKAKAVCREDKSKAKSKRKPKIVGEDIVEKLGSWFEACDAATAVIDECEARGTTIQDSMSKWAMDRNGMSKSDTNSIKLPISKKPQLMSEDFELKSYQLFGLNWMDLLRSKGYGGILADDMGLGKTCQIISFIAHLVESGHGRGRPNLIVVPASTYENWMSEFEKFAPELSVLPYSGQQRRDIDPEEAKEHDVVLTTYPQVEKNQEDLIFLKKIRPYAAIFDEGHKLKNKDTLIYKQMMQVPTKMRLILSGTPVQNNLKELLTMLRFIEPFLFEESSFESLNTIFEAKVTSKDVFNFAALASERVSRARSVMTPFILQRRKEDVIDLPKKIERLEVVSMLSSQKEIYDSIKSGMGSKGKGKSSHPWMQLRKAAIHDQLFRRHFDDDKVKKMIDILWKKCSATELWVQSKDDRYKTRLLEDYMTKSDFGLHLVCKDFEKYIGHLDIPHLSWEKSPKVQKLLELVRGYQKTGDRVLVFSRFEMVLDILRETLHHADIPYCCLTGMTDTAERFPECQRFTDDPSIPVFLLTTGAGGTGLNLTAANKIILFDQSDNPQDDVQATNRAHRIGQTRDVEVIRFITEKSVEVLIYNSGVKKLALASSVEQQSGGAPQDEDSVEEQCRKRMLLGGDETEELEPAPAMERQTPEPEKS</sequence>
<proteinExistence type="predicted"/>
<organism evidence="1 2">
    <name type="scientific">Hypoxylon rubiginosum</name>
    <dbReference type="NCBI Taxonomy" id="110542"/>
    <lineage>
        <taxon>Eukaryota</taxon>
        <taxon>Fungi</taxon>
        <taxon>Dikarya</taxon>
        <taxon>Ascomycota</taxon>
        <taxon>Pezizomycotina</taxon>
        <taxon>Sordariomycetes</taxon>
        <taxon>Xylariomycetidae</taxon>
        <taxon>Xylariales</taxon>
        <taxon>Hypoxylaceae</taxon>
        <taxon>Hypoxylon</taxon>
    </lineage>
</organism>
<accession>A0ACC0D8C7</accession>
<protein>
    <submittedName>
        <fullName evidence="1">SNF2 family N-terminal domain-containing protein</fullName>
    </submittedName>
</protein>
<keyword evidence="2" id="KW-1185">Reference proteome</keyword>
<gene>
    <name evidence="1" type="ORF">F4821DRAFT_233012</name>
</gene>
<evidence type="ECO:0000313" key="1">
    <source>
        <dbReference type="EMBL" id="KAI6088812.1"/>
    </source>
</evidence>
<dbReference type="EMBL" id="MU394299">
    <property type="protein sequence ID" value="KAI6088812.1"/>
    <property type="molecule type" value="Genomic_DNA"/>
</dbReference>
<reference evidence="1 2" key="1">
    <citation type="journal article" date="2022" name="New Phytol.">
        <title>Ecological generalism drives hyperdiversity of secondary metabolite gene clusters in xylarialean endophytes.</title>
        <authorList>
            <person name="Franco M.E.E."/>
            <person name="Wisecaver J.H."/>
            <person name="Arnold A.E."/>
            <person name="Ju Y.M."/>
            <person name="Slot J.C."/>
            <person name="Ahrendt S."/>
            <person name="Moore L.P."/>
            <person name="Eastman K.E."/>
            <person name="Scott K."/>
            <person name="Konkel Z."/>
            <person name="Mondo S.J."/>
            <person name="Kuo A."/>
            <person name="Hayes R.D."/>
            <person name="Haridas S."/>
            <person name="Andreopoulos B."/>
            <person name="Riley R."/>
            <person name="LaButti K."/>
            <person name="Pangilinan J."/>
            <person name="Lipzen A."/>
            <person name="Amirebrahimi M."/>
            <person name="Yan J."/>
            <person name="Adam C."/>
            <person name="Keymanesh K."/>
            <person name="Ng V."/>
            <person name="Louie K."/>
            <person name="Northen T."/>
            <person name="Drula E."/>
            <person name="Henrissat B."/>
            <person name="Hsieh H.M."/>
            <person name="Youens-Clark K."/>
            <person name="Lutzoni F."/>
            <person name="Miadlikowska J."/>
            <person name="Eastwood D.C."/>
            <person name="Hamelin R.C."/>
            <person name="Grigoriev I.V."/>
            <person name="U'Ren J.M."/>
        </authorList>
    </citation>
    <scope>NUCLEOTIDE SEQUENCE [LARGE SCALE GENOMIC DNA]</scope>
    <source>
        <strain evidence="1 2">ER1909</strain>
    </source>
</reference>
<evidence type="ECO:0000313" key="2">
    <source>
        <dbReference type="Proteomes" id="UP001497680"/>
    </source>
</evidence>
<comment type="caution">
    <text evidence="1">The sequence shown here is derived from an EMBL/GenBank/DDBJ whole genome shotgun (WGS) entry which is preliminary data.</text>
</comment>
<name>A0ACC0D8C7_9PEZI</name>
<dbReference type="Proteomes" id="UP001497680">
    <property type="component" value="Unassembled WGS sequence"/>
</dbReference>